<name>A0A2N6SEK3_9BACL</name>
<comment type="caution">
    <text evidence="1">The sequence shown here is derived from an EMBL/GenBank/DDBJ whole genome shotgun (WGS) entry which is preliminary data.</text>
</comment>
<sequence length="60" mass="6785">MIKRVVKIETTKEMIANDINELITGSDIDQVLLEENEYVVDVQVLNVNETLIAIVKIGEK</sequence>
<protein>
    <submittedName>
        <fullName evidence="1">Uncharacterized protein</fullName>
    </submittedName>
</protein>
<evidence type="ECO:0000313" key="1">
    <source>
        <dbReference type="EMBL" id="PMC52366.1"/>
    </source>
</evidence>
<organism evidence="1 2">
    <name type="scientific">Gemella sanguinis</name>
    <dbReference type="NCBI Taxonomy" id="84135"/>
    <lineage>
        <taxon>Bacteria</taxon>
        <taxon>Bacillati</taxon>
        <taxon>Bacillota</taxon>
        <taxon>Bacilli</taxon>
        <taxon>Bacillales</taxon>
        <taxon>Gemellaceae</taxon>
        <taxon>Gemella</taxon>
    </lineage>
</organism>
<reference evidence="1 2" key="1">
    <citation type="submission" date="2017-09" db="EMBL/GenBank/DDBJ databases">
        <title>Bacterial strain isolated from the female urinary microbiota.</title>
        <authorList>
            <person name="Thomas-White K."/>
            <person name="Kumar N."/>
            <person name="Forster S."/>
            <person name="Putonti C."/>
            <person name="Lawley T."/>
            <person name="Wolfe A.J."/>
        </authorList>
    </citation>
    <scope>NUCLEOTIDE SEQUENCE [LARGE SCALE GENOMIC DNA]</scope>
    <source>
        <strain evidence="1 2">UMB0186</strain>
    </source>
</reference>
<accession>A0A2N6SEK3</accession>
<gene>
    <name evidence="1" type="ORF">CJ218_05885</name>
</gene>
<evidence type="ECO:0000313" key="2">
    <source>
        <dbReference type="Proteomes" id="UP000235670"/>
    </source>
</evidence>
<proteinExistence type="predicted"/>
<dbReference type="RefSeq" id="WP_102189954.1">
    <property type="nucleotide sequence ID" value="NZ_PNGT01000005.1"/>
</dbReference>
<dbReference type="AlphaFoldDB" id="A0A2N6SEK3"/>
<dbReference type="Proteomes" id="UP000235670">
    <property type="component" value="Unassembled WGS sequence"/>
</dbReference>
<dbReference type="EMBL" id="PNGT01000005">
    <property type="protein sequence ID" value="PMC52366.1"/>
    <property type="molecule type" value="Genomic_DNA"/>
</dbReference>